<dbReference type="RefSeq" id="WP_377314937.1">
    <property type="nucleotide sequence ID" value="NZ_JBHUIY010000006.1"/>
</dbReference>
<gene>
    <name evidence="1" type="ORF">ACFSNB_05010</name>
</gene>
<dbReference type="InterPro" id="IPR043128">
    <property type="entry name" value="Rev_trsase/Diguanyl_cyclase"/>
</dbReference>
<protein>
    <submittedName>
        <fullName evidence="1">Uncharacterized protein</fullName>
    </submittedName>
</protein>
<accession>A0ABW5C9W3</accession>
<comment type="caution">
    <text evidence="1">The sequence shown here is derived from an EMBL/GenBank/DDBJ whole genome shotgun (WGS) entry which is preliminary data.</text>
</comment>
<reference evidence="2" key="1">
    <citation type="journal article" date="2019" name="Int. J. Syst. Evol. Microbiol.">
        <title>The Global Catalogue of Microorganisms (GCM) 10K type strain sequencing project: providing services to taxonomists for standard genome sequencing and annotation.</title>
        <authorList>
            <consortium name="The Broad Institute Genomics Platform"/>
            <consortium name="The Broad Institute Genome Sequencing Center for Infectious Disease"/>
            <person name="Wu L."/>
            <person name="Ma J."/>
        </authorList>
    </citation>
    <scope>NUCLEOTIDE SEQUENCE [LARGE SCALE GENOMIC DNA]</scope>
    <source>
        <strain evidence="2">KCTC 15012</strain>
    </source>
</reference>
<dbReference type="EMBL" id="JBHUIY010000006">
    <property type="protein sequence ID" value="MFD2233157.1"/>
    <property type="molecule type" value="Genomic_DNA"/>
</dbReference>
<dbReference type="Gene3D" id="3.30.70.270">
    <property type="match status" value="1"/>
</dbReference>
<evidence type="ECO:0000313" key="1">
    <source>
        <dbReference type="EMBL" id="MFD2233157.1"/>
    </source>
</evidence>
<evidence type="ECO:0000313" key="2">
    <source>
        <dbReference type="Proteomes" id="UP001597296"/>
    </source>
</evidence>
<keyword evidence="2" id="KW-1185">Reference proteome</keyword>
<sequence length="506" mass="55633">MRRYLLRVEGVNLAASLDDTQDLGATQGASLALLNAPEAVRQHGARQGTRLEPIYVGASQGLFRFEAESDDAAEDVAEAARGFLVGSGVVFSHLSFVVDVEPIGADEERAKERVLARNRRRQVQTLTVRLPEPNATATDPCVIDRVRPGVEADREGLVSASVKARRQYRRGHRDAFYHSTIGLAAGLRPRWADDFLGLVSAPPRPANEAIRDKLALIYFDGNRFGKIREDVKNDRQFSEALLELRRGLMAALLAPNGGLVESRFFRDNAEDPDDPETPRLPLETLVWGGDEMLWAVPAWLAVPLVGAFFKQSREWKIGGHRLTHAGGVVIGSYKTPVRQMIALAHQLADNAKGDRSRSALQIEILESLDIPDGYLDRQRRRRFDPNHTVTDQAAFSALFTLGDEEWGKLIEAVKTARKHFPRSQLYRLLFAARDQGGFLDSNGVAARAKELAQVIADNGYREITADTLLGPPPVADATDGRLLRLAAIAGLWDYVDPVTAAAGDVA</sequence>
<dbReference type="Proteomes" id="UP001597296">
    <property type="component" value="Unassembled WGS sequence"/>
</dbReference>
<organism evidence="1 2">
    <name type="scientific">Phaeospirillum tilakii</name>
    <dbReference type="NCBI Taxonomy" id="741673"/>
    <lineage>
        <taxon>Bacteria</taxon>
        <taxon>Pseudomonadati</taxon>
        <taxon>Pseudomonadota</taxon>
        <taxon>Alphaproteobacteria</taxon>
        <taxon>Rhodospirillales</taxon>
        <taxon>Rhodospirillaceae</taxon>
        <taxon>Phaeospirillum</taxon>
    </lineage>
</organism>
<name>A0ABW5C9W3_9PROT</name>
<proteinExistence type="predicted"/>